<gene>
    <name evidence="11" type="primary">thiM</name>
    <name evidence="12" type="ORF">J2S08_002223</name>
</gene>
<evidence type="ECO:0000313" key="12">
    <source>
        <dbReference type="EMBL" id="MDQ0176379.1"/>
    </source>
</evidence>
<keyword evidence="10 11" id="KW-0784">Thiamine biosynthesis</keyword>
<evidence type="ECO:0000256" key="9">
    <source>
        <dbReference type="ARBA" id="ARBA00022842"/>
    </source>
</evidence>
<keyword evidence="7 11" id="KW-0418">Kinase</keyword>
<dbReference type="PRINTS" id="PR01099">
    <property type="entry name" value="HYETHTZKNASE"/>
</dbReference>
<evidence type="ECO:0000256" key="7">
    <source>
        <dbReference type="ARBA" id="ARBA00022777"/>
    </source>
</evidence>
<keyword evidence="5 11" id="KW-0479">Metal-binding</keyword>
<feature type="binding site" evidence="11">
    <location>
        <position position="121"/>
    </location>
    <ligand>
        <name>ATP</name>
        <dbReference type="ChEBI" id="CHEBI:30616"/>
    </ligand>
</feature>
<dbReference type="InterPro" id="IPR029056">
    <property type="entry name" value="Ribokinase-like"/>
</dbReference>
<keyword evidence="8 11" id="KW-0067">ATP-binding</keyword>
<evidence type="ECO:0000256" key="10">
    <source>
        <dbReference type="ARBA" id="ARBA00022977"/>
    </source>
</evidence>
<organism evidence="12 13">
    <name type="scientific">Bacillus chungangensis</name>
    <dbReference type="NCBI Taxonomy" id="587633"/>
    <lineage>
        <taxon>Bacteria</taxon>
        <taxon>Bacillati</taxon>
        <taxon>Bacillota</taxon>
        <taxon>Bacilli</taxon>
        <taxon>Bacillales</taxon>
        <taxon>Bacillaceae</taxon>
        <taxon>Bacillus</taxon>
    </lineage>
</organism>
<dbReference type="NCBIfam" id="TIGR00694">
    <property type="entry name" value="thiM"/>
    <property type="match status" value="1"/>
</dbReference>
<dbReference type="Pfam" id="PF02110">
    <property type="entry name" value="HK"/>
    <property type="match status" value="1"/>
</dbReference>
<dbReference type="NCBIfam" id="NF006830">
    <property type="entry name" value="PRK09355.1"/>
    <property type="match status" value="1"/>
</dbReference>
<dbReference type="GO" id="GO:0004417">
    <property type="term" value="F:hydroxyethylthiazole kinase activity"/>
    <property type="evidence" value="ECO:0007669"/>
    <property type="project" value="UniProtKB-EC"/>
</dbReference>
<keyword evidence="4 11" id="KW-0808">Transferase</keyword>
<comment type="cofactor">
    <cofactor evidence="2 11">
        <name>Mg(2+)</name>
        <dbReference type="ChEBI" id="CHEBI:18420"/>
    </cofactor>
</comment>
<evidence type="ECO:0000256" key="11">
    <source>
        <dbReference type="HAMAP-Rule" id="MF_00228"/>
    </source>
</evidence>
<proteinExistence type="inferred from homology"/>
<keyword evidence="6 11" id="KW-0547">Nucleotide-binding</keyword>
<comment type="caution">
    <text evidence="12">The sequence shown here is derived from an EMBL/GenBank/DDBJ whole genome shotgun (WGS) entry which is preliminary data.</text>
</comment>
<comment type="catalytic activity">
    <reaction evidence="1 11">
        <text>5-(2-hydroxyethyl)-4-methylthiazole + ATP = 4-methyl-5-(2-phosphooxyethyl)-thiazole + ADP + H(+)</text>
        <dbReference type="Rhea" id="RHEA:24212"/>
        <dbReference type="ChEBI" id="CHEBI:15378"/>
        <dbReference type="ChEBI" id="CHEBI:17957"/>
        <dbReference type="ChEBI" id="CHEBI:30616"/>
        <dbReference type="ChEBI" id="CHEBI:58296"/>
        <dbReference type="ChEBI" id="CHEBI:456216"/>
        <dbReference type="EC" id="2.7.1.50"/>
    </reaction>
</comment>
<feature type="binding site" evidence="11">
    <location>
        <position position="194"/>
    </location>
    <ligand>
        <name>substrate</name>
    </ligand>
</feature>
<dbReference type="RefSeq" id="WP_307229486.1">
    <property type="nucleotide sequence ID" value="NZ_JAUSTT010000012.1"/>
</dbReference>
<evidence type="ECO:0000256" key="8">
    <source>
        <dbReference type="ARBA" id="ARBA00022840"/>
    </source>
</evidence>
<dbReference type="PIRSF" id="PIRSF000513">
    <property type="entry name" value="Thz_kinase"/>
    <property type="match status" value="1"/>
</dbReference>
<evidence type="ECO:0000256" key="1">
    <source>
        <dbReference type="ARBA" id="ARBA00001771"/>
    </source>
</evidence>
<dbReference type="SUPFAM" id="SSF53613">
    <property type="entry name" value="Ribokinase-like"/>
    <property type="match status" value="1"/>
</dbReference>
<sequence length="267" mass="28713">MNTEHIKELFSTVKQRRPLVHHITNQVTINDCANVTLAIGASPVMAVSTEEMEDMIKLADALVINFGTINDALYAAMIRAGRAANKKGIPVILDPVGVGATRYRTEKAYGFLQLVKVNIVRGNSSEVNALIGGEATTRGVDAGELSISNEELALQASKKLNAITVISGKQDVVANDEQIIRIDNGHEWLTNVTGTGCMTGSLIGSFSGATDDWFAAAVAGMSVMSLAGERTKKQLKESDGIGTFRVKLMDEIFQMTGQIWAEEVRLS</sequence>
<dbReference type="EMBL" id="JAUSTT010000012">
    <property type="protein sequence ID" value="MDQ0176379.1"/>
    <property type="molecule type" value="Genomic_DNA"/>
</dbReference>
<accession>A0ABT9WSV0</accession>
<dbReference type="HAMAP" id="MF_00228">
    <property type="entry name" value="Thz_kinase"/>
    <property type="match status" value="1"/>
</dbReference>
<evidence type="ECO:0000256" key="4">
    <source>
        <dbReference type="ARBA" id="ARBA00022679"/>
    </source>
</evidence>
<dbReference type="Proteomes" id="UP001223586">
    <property type="component" value="Unassembled WGS sequence"/>
</dbReference>
<evidence type="ECO:0000256" key="5">
    <source>
        <dbReference type="ARBA" id="ARBA00022723"/>
    </source>
</evidence>
<feature type="binding site" evidence="11">
    <location>
        <position position="167"/>
    </location>
    <ligand>
        <name>ATP</name>
        <dbReference type="ChEBI" id="CHEBI:30616"/>
    </ligand>
</feature>
<evidence type="ECO:0000256" key="6">
    <source>
        <dbReference type="ARBA" id="ARBA00022741"/>
    </source>
</evidence>
<dbReference type="Gene3D" id="3.40.1190.20">
    <property type="match status" value="1"/>
</dbReference>
<dbReference type="EC" id="2.7.1.50" evidence="11"/>
<reference evidence="12 13" key="1">
    <citation type="submission" date="2023-07" db="EMBL/GenBank/DDBJ databases">
        <title>Genomic Encyclopedia of Type Strains, Phase IV (KMG-IV): sequencing the most valuable type-strain genomes for metagenomic binning, comparative biology and taxonomic classification.</title>
        <authorList>
            <person name="Goeker M."/>
        </authorList>
    </citation>
    <scope>NUCLEOTIDE SEQUENCE [LARGE SCALE GENOMIC DNA]</scope>
    <source>
        <strain evidence="12 13">DSM 23837</strain>
    </source>
</reference>
<protein>
    <recommendedName>
        <fullName evidence="11">Hydroxyethylthiazole kinase</fullName>
        <ecNumber evidence="11">2.7.1.50</ecNumber>
    </recommendedName>
    <alternativeName>
        <fullName evidence="11">4-methyl-5-beta-hydroxyethylthiazole kinase</fullName>
        <shortName evidence="11">TH kinase</shortName>
        <shortName evidence="11">Thz kinase</shortName>
    </alternativeName>
</protein>
<comment type="similarity">
    <text evidence="11">Belongs to the Thz kinase family.</text>
</comment>
<comment type="pathway">
    <text evidence="3 11">Cofactor biosynthesis; thiamine diphosphate biosynthesis; 4-methyl-5-(2-phosphoethyl)-thiazole from 5-(2-hydroxyethyl)-4-methylthiazole: step 1/1.</text>
</comment>
<evidence type="ECO:0000313" key="13">
    <source>
        <dbReference type="Proteomes" id="UP001223586"/>
    </source>
</evidence>
<evidence type="ECO:0000256" key="2">
    <source>
        <dbReference type="ARBA" id="ARBA00001946"/>
    </source>
</evidence>
<evidence type="ECO:0000256" key="3">
    <source>
        <dbReference type="ARBA" id="ARBA00004868"/>
    </source>
</evidence>
<comment type="function">
    <text evidence="11">Catalyzes the phosphorylation of the hydroxyl group of 4-methyl-5-beta-hydroxyethylthiazole (THZ).</text>
</comment>
<feature type="binding site" evidence="11">
    <location>
        <position position="45"/>
    </location>
    <ligand>
        <name>substrate</name>
    </ligand>
</feature>
<dbReference type="InterPro" id="IPR000417">
    <property type="entry name" value="Hyethyz_kinase"/>
</dbReference>
<keyword evidence="13" id="KW-1185">Reference proteome</keyword>
<keyword evidence="9 11" id="KW-0460">Magnesium</keyword>
<dbReference type="CDD" id="cd01170">
    <property type="entry name" value="THZ_kinase"/>
    <property type="match status" value="1"/>
</dbReference>
<name>A0ABT9WSV0_9BACI</name>